<dbReference type="AlphaFoldDB" id="A0A6I8LL84"/>
<evidence type="ECO:0000313" key="3">
    <source>
        <dbReference type="Proteomes" id="UP000399805"/>
    </source>
</evidence>
<accession>A0A6I8LL84</accession>
<name>A0A6I8LL84_9PSEU</name>
<dbReference type="Proteomes" id="UP000399805">
    <property type="component" value="Unassembled WGS sequence"/>
</dbReference>
<organism evidence="2 3">
    <name type="scientific">Amycolatopsis camponoti</name>
    <dbReference type="NCBI Taxonomy" id="2606593"/>
    <lineage>
        <taxon>Bacteria</taxon>
        <taxon>Bacillati</taxon>
        <taxon>Actinomycetota</taxon>
        <taxon>Actinomycetes</taxon>
        <taxon>Pseudonocardiales</taxon>
        <taxon>Pseudonocardiaceae</taxon>
        <taxon>Amycolatopsis</taxon>
    </lineage>
</organism>
<evidence type="ECO:0000313" key="2">
    <source>
        <dbReference type="EMBL" id="VVJ17653.1"/>
    </source>
</evidence>
<evidence type="ECO:0000256" key="1">
    <source>
        <dbReference type="SAM" id="MobiDB-lite"/>
    </source>
</evidence>
<protein>
    <submittedName>
        <fullName evidence="2">Uncharacterized protein</fullName>
    </submittedName>
</protein>
<feature type="compositionally biased region" description="Low complexity" evidence="1">
    <location>
        <begin position="101"/>
        <end position="110"/>
    </location>
</feature>
<keyword evidence="3" id="KW-1185">Reference proteome</keyword>
<reference evidence="2 3" key="1">
    <citation type="submission" date="2019-09" db="EMBL/GenBank/DDBJ databases">
        <authorList>
            <person name="Leyn A S."/>
        </authorList>
    </citation>
    <scope>NUCLEOTIDE SEQUENCE [LARGE SCALE GENOMIC DNA]</scope>
    <source>
        <strain evidence="2">AA231_1</strain>
    </source>
</reference>
<sequence length="156" mass="14779">MGKLVVVKGDPVTGTDLHNVSGTNAQGSAYAGTGKFAYNGSVTAEPSDFVSIGGTPVALVTSGSSLGPAETATGGHGPLSGKDFSAPGPAPNSPVSLLDTPLGAGAPSSGAGSGLLTVDGVGVLLDGDSFDTCGPAPTTAASSVAAQGQDFVTCAE</sequence>
<dbReference type="EMBL" id="CABVGP010000001">
    <property type="protein sequence ID" value="VVJ17653.1"/>
    <property type="molecule type" value="Genomic_DNA"/>
</dbReference>
<gene>
    <name evidence="2" type="ORF">AA23TX_02674</name>
</gene>
<feature type="region of interest" description="Disordered" evidence="1">
    <location>
        <begin position="64"/>
        <end position="110"/>
    </location>
</feature>
<proteinExistence type="predicted"/>
<dbReference type="RefSeq" id="WP_155542785.1">
    <property type="nucleotide sequence ID" value="NZ_CABVGP010000001.1"/>
</dbReference>